<protein>
    <submittedName>
        <fullName evidence="2">Uncharacterized protein</fullName>
    </submittedName>
</protein>
<name>A0A1L7XPH0_9HELO</name>
<dbReference type="EMBL" id="FJOG01000040">
    <property type="protein sequence ID" value="CZR66826.1"/>
    <property type="molecule type" value="Genomic_DNA"/>
</dbReference>
<feature type="transmembrane region" description="Helical" evidence="1">
    <location>
        <begin position="282"/>
        <end position="301"/>
    </location>
</feature>
<feature type="transmembrane region" description="Helical" evidence="1">
    <location>
        <begin position="31"/>
        <end position="50"/>
    </location>
</feature>
<keyword evidence="3" id="KW-1185">Reference proteome</keyword>
<evidence type="ECO:0000313" key="3">
    <source>
        <dbReference type="Proteomes" id="UP000184330"/>
    </source>
</evidence>
<evidence type="ECO:0000256" key="1">
    <source>
        <dbReference type="SAM" id="Phobius"/>
    </source>
</evidence>
<keyword evidence="1" id="KW-0472">Membrane</keyword>
<gene>
    <name evidence="2" type="ORF">PAC_16727</name>
</gene>
<keyword evidence="1" id="KW-1133">Transmembrane helix</keyword>
<sequence length="417" mass="46833">MELRACHCSKRRLRGTNPLEANKTVHISGMALLFLGIGLLGQAAITTWALKATPIPTWSTNPLDLVYALSDTTNPRQLQRRRGRCMMSVHQCNDPADTFYPLRRQQPPITAHPEEIWILGFIWLLFLLAALWGGIIQTMIAKGNKHGILGQSWALLPQFSGRSLNDCSAARCTDGTSVLNISWTSRRGQAGMVGTIFLICAFQAVVTLSLHCDELLADVLQDKYVFRAVVIAKGTDARYNSLKADTWRNRVLAVFKIVTHWIFGLSINVGYLLGVNMYPPQIFYFAVVMFVFASYATFLSLEKPVGALPATYGHLQTILDLIDVWEDRMFWGHKESGSPNYAGTSHTRLQMPHYNELYGERQTGEWSNGMEQFEVQDNLQGASFKSVRIQSQEDETPLLPTNLLVPDGSHYITRTYS</sequence>
<reference evidence="2 3" key="1">
    <citation type="submission" date="2016-03" db="EMBL/GenBank/DDBJ databases">
        <authorList>
            <person name="Ploux O."/>
        </authorList>
    </citation>
    <scope>NUCLEOTIDE SEQUENCE [LARGE SCALE GENOMIC DNA]</scope>
    <source>
        <strain evidence="2 3">UAMH 11012</strain>
    </source>
</reference>
<dbReference type="OrthoDB" id="2688021at2759"/>
<accession>A0A1L7XPH0</accession>
<dbReference type="STRING" id="576137.A0A1L7XPH0"/>
<keyword evidence="1" id="KW-0812">Transmembrane</keyword>
<evidence type="ECO:0000313" key="2">
    <source>
        <dbReference type="EMBL" id="CZR66826.1"/>
    </source>
</evidence>
<feature type="transmembrane region" description="Helical" evidence="1">
    <location>
        <begin position="190"/>
        <end position="210"/>
    </location>
</feature>
<organism evidence="2 3">
    <name type="scientific">Phialocephala subalpina</name>
    <dbReference type="NCBI Taxonomy" id="576137"/>
    <lineage>
        <taxon>Eukaryota</taxon>
        <taxon>Fungi</taxon>
        <taxon>Dikarya</taxon>
        <taxon>Ascomycota</taxon>
        <taxon>Pezizomycotina</taxon>
        <taxon>Leotiomycetes</taxon>
        <taxon>Helotiales</taxon>
        <taxon>Mollisiaceae</taxon>
        <taxon>Phialocephala</taxon>
        <taxon>Phialocephala fortinii species complex</taxon>
    </lineage>
</organism>
<feature type="transmembrane region" description="Helical" evidence="1">
    <location>
        <begin position="116"/>
        <end position="136"/>
    </location>
</feature>
<feature type="transmembrane region" description="Helical" evidence="1">
    <location>
        <begin position="251"/>
        <end position="275"/>
    </location>
</feature>
<dbReference type="AlphaFoldDB" id="A0A1L7XPH0"/>
<proteinExistence type="predicted"/>
<dbReference type="Proteomes" id="UP000184330">
    <property type="component" value="Unassembled WGS sequence"/>
</dbReference>